<dbReference type="PANTHER" id="PTHR43861:SF1">
    <property type="entry name" value="TRANS-ACONITATE 2-METHYLTRANSFERASE"/>
    <property type="match status" value="1"/>
</dbReference>
<reference evidence="3" key="1">
    <citation type="journal article" date="2019" name="Int. J. Syst. Evol. Microbiol.">
        <title>The Global Catalogue of Microorganisms (GCM) 10K type strain sequencing project: providing services to taxonomists for standard genome sequencing and annotation.</title>
        <authorList>
            <consortium name="The Broad Institute Genomics Platform"/>
            <consortium name="The Broad Institute Genome Sequencing Center for Infectious Disease"/>
            <person name="Wu L."/>
            <person name="Ma J."/>
        </authorList>
    </citation>
    <scope>NUCLEOTIDE SEQUENCE [LARGE SCALE GENOMIC DNA]</scope>
    <source>
        <strain evidence="3">KCTC 23984</strain>
    </source>
</reference>
<dbReference type="RefSeq" id="WP_377485842.1">
    <property type="nucleotide sequence ID" value="NZ_JBHUOX010000010.1"/>
</dbReference>
<keyword evidence="3" id="KW-1185">Reference proteome</keyword>
<evidence type="ECO:0000313" key="3">
    <source>
        <dbReference type="Proteomes" id="UP001597641"/>
    </source>
</evidence>
<accession>A0ABW6BZW7</accession>
<feature type="domain" description="Methyltransferase type 11" evidence="1">
    <location>
        <begin position="45"/>
        <end position="139"/>
    </location>
</feature>
<name>A0ABW6BZW7_9BACT</name>
<keyword evidence="2" id="KW-0489">Methyltransferase</keyword>
<dbReference type="Pfam" id="PF08241">
    <property type="entry name" value="Methyltransf_11"/>
    <property type="match status" value="1"/>
</dbReference>
<dbReference type="Gene3D" id="3.40.50.150">
    <property type="entry name" value="Vaccinia Virus protein VP39"/>
    <property type="match status" value="1"/>
</dbReference>
<proteinExistence type="predicted"/>
<gene>
    <name evidence="2" type="ORF">ACFS7Z_14575</name>
</gene>
<dbReference type="GO" id="GO:0008168">
    <property type="term" value="F:methyltransferase activity"/>
    <property type="evidence" value="ECO:0007669"/>
    <property type="project" value="UniProtKB-KW"/>
</dbReference>
<dbReference type="GO" id="GO:0032259">
    <property type="term" value="P:methylation"/>
    <property type="evidence" value="ECO:0007669"/>
    <property type="project" value="UniProtKB-KW"/>
</dbReference>
<sequence>MEIMDVKQAYNIWAEQYDTNKNNTRDMEAVSLRDTLAKTDFENCLEIGCGTGKNTQWLITKAKSVTSVDLSEEMLKIAKEKIVSDKVRFYQADITQDWSFVHQTYDLMTFSLVLEHIEDLESIFQKAASAIASKGYLYIGELHPFKQYSGTKARFNTEAGLQEVTCFTHHISEFIHAAKKNGFRIEEVKEYFDNDNKNSTPRILTLLFIKV</sequence>
<comment type="caution">
    <text evidence="2">The sequence shown here is derived from an EMBL/GenBank/DDBJ whole genome shotgun (WGS) entry which is preliminary data.</text>
</comment>
<dbReference type="PANTHER" id="PTHR43861">
    <property type="entry name" value="TRANS-ACONITATE 2-METHYLTRANSFERASE-RELATED"/>
    <property type="match status" value="1"/>
</dbReference>
<dbReference type="CDD" id="cd02440">
    <property type="entry name" value="AdoMet_MTases"/>
    <property type="match status" value="1"/>
</dbReference>
<evidence type="ECO:0000313" key="2">
    <source>
        <dbReference type="EMBL" id="MFD3001593.1"/>
    </source>
</evidence>
<organism evidence="2 3">
    <name type="scientific">Pontibacter toksunensis</name>
    <dbReference type="NCBI Taxonomy" id="1332631"/>
    <lineage>
        <taxon>Bacteria</taxon>
        <taxon>Pseudomonadati</taxon>
        <taxon>Bacteroidota</taxon>
        <taxon>Cytophagia</taxon>
        <taxon>Cytophagales</taxon>
        <taxon>Hymenobacteraceae</taxon>
        <taxon>Pontibacter</taxon>
    </lineage>
</organism>
<dbReference type="SUPFAM" id="SSF53335">
    <property type="entry name" value="S-adenosyl-L-methionine-dependent methyltransferases"/>
    <property type="match status" value="1"/>
</dbReference>
<dbReference type="EMBL" id="JBHUOX010000010">
    <property type="protein sequence ID" value="MFD3001593.1"/>
    <property type="molecule type" value="Genomic_DNA"/>
</dbReference>
<dbReference type="InterPro" id="IPR029063">
    <property type="entry name" value="SAM-dependent_MTases_sf"/>
</dbReference>
<keyword evidence="2" id="KW-0808">Transferase</keyword>
<evidence type="ECO:0000259" key="1">
    <source>
        <dbReference type="Pfam" id="PF08241"/>
    </source>
</evidence>
<protein>
    <submittedName>
        <fullName evidence="2">Class I SAM-dependent DNA methyltransferase</fullName>
    </submittedName>
</protein>
<dbReference type="Proteomes" id="UP001597641">
    <property type="component" value="Unassembled WGS sequence"/>
</dbReference>
<dbReference type="InterPro" id="IPR013216">
    <property type="entry name" value="Methyltransf_11"/>
</dbReference>